<evidence type="ECO:0000313" key="2">
    <source>
        <dbReference type="EMBL" id="KRN30521.1"/>
    </source>
</evidence>
<evidence type="ECO:0000313" key="4">
    <source>
        <dbReference type="Proteomes" id="UP000051751"/>
    </source>
</evidence>
<gene>
    <name evidence="1" type="ORF">IV38_GL001849</name>
    <name evidence="2" type="ORF">IV40_GL001706</name>
</gene>
<accession>A0A0R2FHE5</accession>
<dbReference type="PATRIC" id="fig|81857.3.peg.1866"/>
<sequence>MNNTGVWSDIIKENIPEIKFLYRQQTKFFPKSLNIPIFRFSAPTFLNSIQTSGNA</sequence>
<keyword evidence="3" id="KW-1185">Reference proteome</keyword>
<evidence type="ECO:0000313" key="1">
    <source>
        <dbReference type="EMBL" id="KRN28008.1"/>
    </source>
</evidence>
<dbReference type="Proteomes" id="UP000051751">
    <property type="component" value="Unassembled WGS sequence"/>
</dbReference>
<protein>
    <submittedName>
        <fullName evidence="1">Uncharacterized protein</fullName>
    </submittedName>
</protein>
<proteinExistence type="predicted"/>
<reference evidence="3 4" key="1">
    <citation type="journal article" date="2015" name="Genome Announc.">
        <title>Expanding the biotechnology potential of lactobacilli through comparative genomics of 213 strains and associated genera.</title>
        <authorList>
            <person name="Sun Z."/>
            <person name="Harris H.M."/>
            <person name="McCann A."/>
            <person name="Guo C."/>
            <person name="Argimon S."/>
            <person name="Zhang W."/>
            <person name="Yang X."/>
            <person name="Jeffery I.B."/>
            <person name="Cooney J.C."/>
            <person name="Kagawa T.F."/>
            <person name="Liu W."/>
            <person name="Song Y."/>
            <person name="Salvetti E."/>
            <person name="Wrobel A."/>
            <person name="Rasinkangas P."/>
            <person name="Parkhill J."/>
            <person name="Rea M.C."/>
            <person name="O'Sullivan O."/>
            <person name="Ritari J."/>
            <person name="Douillard F.P."/>
            <person name="Paul Ross R."/>
            <person name="Yang R."/>
            <person name="Briner A.E."/>
            <person name="Felis G.E."/>
            <person name="de Vos W.M."/>
            <person name="Barrangou R."/>
            <person name="Klaenhammer T.R."/>
            <person name="Caufield P.W."/>
            <person name="Cui Y."/>
            <person name="Zhang H."/>
            <person name="O'Toole P.W."/>
        </authorList>
    </citation>
    <scope>NUCLEOTIDE SEQUENCE [LARGE SCALE GENOMIC DNA]</scope>
    <source>
        <strain evidence="1 4">ATCC BAA-66</strain>
        <strain evidence="2 3">DSM 13344</strain>
    </source>
</reference>
<dbReference type="EMBL" id="JQAZ01000006">
    <property type="protein sequence ID" value="KRN30521.1"/>
    <property type="molecule type" value="Genomic_DNA"/>
</dbReference>
<name>A0A0R2FHE5_9LACO</name>
<organism evidence="1 4">
    <name type="scientific">Lactobacillus selangorensis</name>
    <dbReference type="NCBI Taxonomy" id="81857"/>
    <lineage>
        <taxon>Bacteria</taxon>
        <taxon>Bacillati</taxon>
        <taxon>Bacillota</taxon>
        <taxon>Bacilli</taxon>
        <taxon>Lactobacillales</taxon>
        <taxon>Lactobacillaceae</taxon>
        <taxon>Lactobacillus</taxon>
    </lineage>
</organism>
<dbReference type="Proteomes" id="UP000051645">
    <property type="component" value="Unassembled WGS sequence"/>
</dbReference>
<dbReference type="AlphaFoldDB" id="A0A0R2FHE5"/>
<evidence type="ECO:0000313" key="3">
    <source>
        <dbReference type="Proteomes" id="UP000051645"/>
    </source>
</evidence>
<comment type="caution">
    <text evidence="1">The sequence shown here is derived from an EMBL/GenBank/DDBJ whole genome shotgun (WGS) entry which is preliminary data.</text>
</comment>
<dbReference type="EMBL" id="JQAT01000005">
    <property type="protein sequence ID" value="KRN28008.1"/>
    <property type="molecule type" value="Genomic_DNA"/>
</dbReference>